<evidence type="ECO:0000313" key="5">
    <source>
        <dbReference type="EMBL" id="RGP63194.1"/>
    </source>
</evidence>
<evidence type="ECO:0000256" key="2">
    <source>
        <dbReference type="ARBA" id="ARBA00023043"/>
    </source>
</evidence>
<dbReference type="EMBL" id="PXOF01000135">
    <property type="protein sequence ID" value="RGP63194.1"/>
    <property type="molecule type" value="Genomic_DNA"/>
</dbReference>
<evidence type="ECO:0000256" key="3">
    <source>
        <dbReference type="PROSITE-ProRule" id="PRU00023"/>
    </source>
</evidence>
<sequence length="863" mass="97225">MERSTRYDPSKDCESWLGSQQRQQPNVDPVAFQLREIANRLGGAHEHKDPSELLFSAISQKRLQIVKELFDHAHVHGNERDSMNRTPLLRAVDAGDGDTVEYLLNNGISHVDDEKKDGLTPLWHALNKLKHSGMKSVAASLIEKADINIKNDTGQYPLLWVIEKRFSKSSSSKRQQKVLSLLLDRKDLDVNRLDSKGRSALHLAVKTNNEKAVSKLLIREDMRVNTFDEAGRTALSLAVGGCSVHMVEILLSRGDIEVCSMDKDGRTPLVYSIICGKVETTKRLLQRDDQAINIADKGGRTPLSWAAEKGSLRTVEFLLNCAGIDKDKKDIGGRTALSWAVENKSQGSATGRGVTFHQKEKQLIVKLLIEAEGIDNNSEDGNGRTPFSWAATNADLSIVKYLISCGRVAIDQPDINRRTPLSWSAEHKRFDVVKCLLSDNAVNANLKDSNGRTPLHWATTCKENQKVMRMLIQKDTDTLYTMILKQPEQPDEVKLLLDAGYKACKPDSDGSVPLHLAVSARNIGSAELLISRGKEAINLRNNAGYTPLKLAVKESPALAKMLVENGAATNEIRPNEWFYGKKDSLEDIICLSNEDAIRTLKYMTRTNFAEQIEKSPPSNYLRRRLFLYKDSLLPWEHGSLLGFKKSPTDDRLHVGVQPDSHSNSGPERLCFLLETSFPSNFNPWYLKKADDSGPRKKSADFLSTLQNSKIPENGAEFFIQFLNTLETRWSKVLTAVEKHIRERIRLDNVVPSLNSYQRPNKTSSNDEFIDNLQSDVSNLYRLRDVIDDHVNNARFFIDKYCFPHNEGEAKQLDIVTQLELQEFTRVSMAEARRSTAIATSMRRLTWMTFIFLPVMLASVKCHL</sequence>
<feature type="compositionally biased region" description="Basic and acidic residues" evidence="4">
    <location>
        <begin position="1"/>
        <end position="14"/>
    </location>
</feature>
<feature type="repeat" description="ANK" evidence="3">
    <location>
        <begin position="450"/>
        <end position="477"/>
    </location>
</feature>
<dbReference type="Proteomes" id="UP000266152">
    <property type="component" value="Unassembled WGS sequence"/>
</dbReference>
<accession>A0A395RT36</accession>
<evidence type="ECO:0000256" key="4">
    <source>
        <dbReference type="SAM" id="MobiDB-lite"/>
    </source>
</evidence>
<dbReference type="SMART" id="SM00248">
    <property type="entry name" value="ANK"/>
    <property type="match status" value="13"/>
</dbReference>
<keyword evidence="1" id="KW-0677">Repeat</keyword>
<keyword evidence="2 3" id="KW-0040">ANK repeat</keyword>
<proteinExistence type="predicted"/>
<keyword evidence="6" id="KW-1185">Reference proteome</keyword>
<dbReference type="SUPFAM" id="SSF48403">
    <property type="entry name" value="Ankyrin repeat"/>
    <property type="match status" value="2"/>
</dbReference>
<name>A0A395RT36_FUSSP</name>
<dbReference type="STRING" id="5514.A0A395RT36"/>
<evidence type="ECO:0000256" key="1">
    <source>
        <dbReference type="ARBA" id="ARBA00022737"/>
    </source>
</evidence>
<dbReference type="Pfam" id="PF00023">
    <property type="entry name" value="Ank"/>
    <property type="match status" value="1"/>
</dbReference>
<protein>
    <submittedName>
        <fullName evidence="5">Ankyrin repeat domain-containing 50</fullName>
    </submittedName>
</protein>
<dbReference type="InterPro" id="IPR036770">
    <property type="entry name" value="Ankyrin_rpt-contain_sf"/>
</dbReference>
<dbReference type="PROSITE" id="PS50088">
    <property type="entry name" value="ANK_REPEAT"/>
    <property type="match status" value="4"/>
</dbReference>
<dbReference type="PANTHER" id="PTHR24198">
    <property type="entry name" value="ANKYRIN REPEAT AND PROTEIN KINASE DOMAIN-CONTAINING PROTEIN"/>
    <property type="match status" value="1"/>
</dbReference>
<dbReference type="AlphaFoldDB" id="A0A395RT36"/>
<dbReference type="Pfam" id="PF12796">
    <property type="entry name" value="Ank_2"/>
    <property type="match status" value="5"/>
</dbReference>
<feature type="repeat" description="ANK" evidence="3">
    <location>
        <begin position="382"/>
        <end position="406"/>
    </location>
</feature>
<feature type="repeat" description="ANK" evidence="3">
    <location>
        <begin position="509"/>
        <end position="533"/>
    </location>
</feature>
<dbReference type="InterPro" id="IPR002110">
    <property type="entry name" value="Ankyrin_rpt"/>
</dbReference>
<dbReference type="PROSITE" id="PS50297">
    <property type="entry name" value="ANK_REP_REGION"/>
    <property type="match status" value="4"/>
</dbReference>
<feature type="repeat" description="ANK" evidence="3">
    <location>
        <begin position="196"/>
        <end position="229"/>
    </location>
</feature>
<gene>
    <name evidence="5" type="ORF">FSPOR_8776</name>
</gene>
<dbReference type="Gene3D" id="1.25.40.20">
    <property type="entry name" value="Ankyrin repeat-containing domain"/>
    <property type="match status" value="4"/>
</dbReference>
<evidence type="ECO:0000313" key="6">
    <source>
        <dbReference type="Proteomes" id="UP000266152"/>
    </source>
</evidence>
<reference evidence="5 6" key="1">
    <citation type="journal article" date="2018" name="PLoS Pathog.">
        <title>Evolution of structural diversity of trichothecenes, a family of toxins produced by plant pathogenic and entomopathogenic fungi.</title>
        <authorList>
            <person name="Proctor R.H."/>
            <person name="McCormick S.P."/>
            <person name="Kim H.S."/>
            <person name="Cardoza R.E."/>
            <person name="Stanley A.M."/>
            <person name="Lindo L."/>
            <person name="Kelly A."/>
            <person name="Brown D.W."/>
            <person name="Lee T."/>
            <person name="Vaughan M.M."/>
            <person name="Alexander N.J."/>
            <person name="Busman M."/>
            <person name="Gutierrez S."/>
        </authorList>
    </citation>
    <scope>NUCLEOTIDE SEQUENCE [LARGE SCALE GENOMIC DNA]</scope>
    <source>
        <strain evidence="5 6">NRRL 3299</strain>
    </source>
</reference>
<dbReference type="PANTHER" id="PTHR24198:SF165">
    <property type="entry name" value="ANKYRIN REPEAT-CONTAINING PROTEIN-RELATED"/>
    <property type="match status" value="1"/>
</dbReference>
<feature type="region of interest" description="Disordered" evidence="4">
    <location>
        <begin position="1"/>
        <end position="25"/>
    </location>
</feature>
<organism evidence="5 6">
    <name type="scientific">Fusarium sporotrichioides</name>
    <dbReference type="NCBI Taxonomy" id="5514"/>
    <lineage>
        <taxon>Eukaryota</taxon>
        <taxon>Fungi</taxon>
        <taxon>Dikarya</taxon>
        <taxon>Ascomycota</taxon>
        <taxon>Pezizomycotina</taxon>
        <taxon>Sordariomycetes</taxon>
        <taxon>Hypocreomycetidae</taxon>
        <taxon>Hypocreales</taxon>
        <taxon>Nectriaceae</taxon>
        <taxon>Fusarium</taxon>
    </lineage>
</organism>
<comment type="caution">
    <text evidence="5">The sequence shown here is derived from an EMBL/GenBank/DDBJ whole genome shotgun (WGS) entry which is preliminary data.</text>
</comment>